<dbReference type="SMART" id="SM00776">
    <property type="entry name" value="NPCBM"/>
    <property type="match status" value="1"/>
</dbReference>
<dbReference type="Proteomes" id="UP001419910">
    <property type="component" value="Unassembled WGS sequence"/>
</dbReference>
<dbReference type="InterPro" id="IPR038637">
    <property type="entry name" value="NPCBM_sf"/>
</dbReference>
<keyword evidence="5" id="KW-1015">Disulfide bond</keyword>
<evidence type="ECO:0000256" key="2">
    <source>
        <dbReference type="ARBA" id="ARBA00022729"/>
    </source>
</evidence>
<evidence type="ECO:0000256" key="3">
    <source>
        <dbReference type="ARBA" id="ARBA00022801"/>
    </source>
</evidence>
<dbReference type="Pfam" id="PF08305">
    <property type="entry name" value="NPCBM"/>
    <property type="match status" value="1"/>
</dbReference>
<dbReference type="Gene3D" id="2.60.40.1180">
    <property type="entry name" value="Golgi alpha-mannosidase II"/>
    <property type="match status" value="1"/>
</dbReference>
<dbReference type="InterPro" id="IPR041233">
    <property type="entry name" value="Melibiase_C"/>
</dbReference>
<evidence type="ECO:0000256" key="1">
    <source>
        <dbReference type="ARBA" id="ARBA00009743"/>
    </source>
</evidence>
<keyword evidence="4 5" id="KW-0326">Glycosidase</keyword>
<dbReference type="Gene3D" id="2.60.120.1060">
    <property type="entry name" value="NPCBM/NEW2 domain"/>
    <property type="match status" value="1"/>
</dbReference>
<evidence type="ECO:0000313" key="8">
    <source>
        <dbReference type="EMBL" id="MEN2789170.1"/>
    </source>
</evidence>
<protein>
    <recommendedName>
        <fullName evidence="5">Alpha-galactosidase</fullName>
        <ecNumber evidence="5">3.2.1.22</ecNumber>
    </recommendedName>
    <alternativeName>
        <fullName evidence="5">Melibiase</fullName>
    </alternativeName>
</protein>
<keyword evidence="2 6" id="KW-0732">Signal</keyword>
<organism evidence="8 9">
    <name type="scientific">Sphingomonas oligophenolica</name>
    <dbReference type="NCBI Taxonomy" id="301154"/>
    <lineage>
        <taxon>Bacteria</taxon>
        <taxon>Pseudomonadati</taxon>
        <taxon>Pseudomonadota</taxon>
        <taxon>Alphaproteobacteria</taxon>
        <taxon>Sphingomonadales</taxon>
        <taxon>Sphingomonadaceae</taxon>
        <taxon>Sphingomonas</taxon>
    </lineage>
</organism>
<dbReference type="InterPro" id="IPR008979">
    <property type="entry name" value="Galactose-bd-like_sf"/>
</dbReference>
<evidence type="ECO:0000256" key="6">
    <source>
        <dbReference type="SAM" id="SignalP"/>
    </source>
</evidence>
<sequence>MKRTGRLWALPATALAMTPVAASADALAPTGLWSANTHGSATLPPMGWNSWNAFTSDIDEEKLLASARVIVDSGLAAKGYRYVDIDDGWWLKRHQPDGRMMIRTATFPSAAMPDGSTSFRPLTDRLHAMGLKAGIYSDIGRNSCGQVFTSTFPNQPEGSVAEREVGLFGHVDQDIRLYFADWGFDLIKVDGCGIRGLPASDPKVQSGQYRAFTPLVDVDSLGRTDVAAVRDLYTEVGRALDRYNPDNDYIFSICIWGAADVRSWAKDVGNISRSSEDISPNWSRMLHNLDSVIRRPLYAHPGSWNDPDMLFIGTGEFDEQHLVEARSHFALWAMVNAPLFIGYDLRKAPRSLIDILGNDRIIALDQDPAGNQAVPAYDSGDVSILVKTLAGGGKAVAILNRTSAPVAAVLTAAHLKLLADADIDLTDLWTGAHLRFRGEQKLQLGPRETLIFSASGKRRLADGLFLSEMPGRVNPAVDGVVVPEAEPLIHRAILPWQSTRGTGEHPRYGGWGGAQADSTPFGQELAISGHRFDTGLGVLANSRLQVRNPGFTRFSSMVGLDDSARDRSHPVTFAVYGDGKLLAQSRPMRYGEAPVALSAEVRGVKLLELVARSADATRFPDPVSWGDAALER</sequence>
<dbReference type="InterPro" id="IPR002241">
    <property type="entry name" value="Glyco_hydro_27"/>
</dbReference>
<dbReference type="PANTHER" id="PTHR11452">
    <property type="entry name" value="ALPHA-GALACTOSIDASE/ALPHA-N-ACETYLGALACTOSAMINIDASE"/>
    <property type="match status" value="1"/>
</dbReference>
<dbReference type="EMBL" id="JBDIME010000003">
    <property type="protein sequence ID" value="MEN2789170.1"/>
    <property type="molecule type" value="Genomic_DNA"/>
</dbReference>
<comment type="caution">
    <text evidence="8">The sequence shown here is derived from an EMBL/GenBank/DDBJ whole genome shotgun (WGS) entry which is preliminary data.</text>
</comment>
<reference evidence="8 9" key="1">
    <citation type="submission" date="2024-05" db="EMBL/GenBank/DDBJ databases">
        <authorList>
            <person name="Liu Q."/>
            <person name="Xin Y.-H."/>
        </authorList>
    </citation>
    <scope>NUCLEOTIDE SEQUENCE [LARGE SCALE GENOMIC DNA]</scope>
    <source>
        <strain evidence="8 9">CGMCC 1.10181</strain>
    </source>
</reference>
<keyword evidence="3 5" id="KW-0378">Hydrolase</keyword>
<dbReference type="Pfam" id="PF17801">
    <property type="entry name" value="Melibiase_C"/>
    <property type="match status" value="1"/>
</dbReference>
<evidence type="ECO:0000256" key="4">
    <source>
        <dbReference type="ARBA" id="ARBA00023295"/>
    </source>
</evidence>
<name>A0ABU9Y090_9SPHN</name>
<proteinExistence type="inferred from homology"/>
<evidence type="ECO:0000259" key="7">
    <source>
        <dbReference type="SMART" id="SM00776"/>
    </source>
</evidence>
<gene>
    <name evidence="8" type="ORF">ABC974_06000</name>
</gene>
<dbReference type="EC" id="3.2.1.22" evidence="5"/>
<dbReference type="SUPFAM" id="SSF51445">
    <property type="entry name" value="(Trans)glycosidases"/>
    <property type="match status" value="1"/>
</dbReference>
<dbReference type="InterPro" id="IPR013780">
    <property type="entry name" value="Glyco_hydro_b"/>
</dbReference>
<comment type="catalytic activity">
    <reaction evidence="5">
        <text>Hydrolysis of terminal, non-reducing alpha-D-galactose residues in alpha-D-galactosides, including galactose oligosaccharides, galactomannans and galactolipids.</text>
        <dbReference type="EC" id="3.2.1.22"/>
    </reaction>
</comment>
<comment type="similarity">
    <text evidence="1 5">Belongs to the glycosyl hydrolase 27 family.</text>
</comment>
<dbReference type="CDD" id="cd14792">
    <property type="entry name" value="GH27"/>
    <property type="match status" value="1"/>
</dbReference>
<evidence type="ECO:0000313" key="9">
    <source>
        <dbReference type="Proteomes" id="UP001419910"/>
    </source>
</evidence>
<dbReference type="PANTHER" id="PTHR11452:SF80">
    <property type="entry name" value="ALPHA-GALACTOSIDASE 1"/>
    <property type="match status" value="1"/>
</dbReference>
<dbReference type="InterPro" id="IPR017853">
    <property type="entry name" value="GH"/>
</dbReference>
<dbReference type="InterPro" id="IPR013785">
    <property type="entry name" value="Aldolase_TIM"/>
</dbReference>
<feature type="chain" id="PRO_5047142821" description="Alpha-galactosidase" evidence="6">
    <location>
        <begin position="25"/>
        <end position="632"/>
    </location>
</feature>
<dbReference type="InterPro" id="IPR013222">
    <property type="entry name" value="Glyco_hyd_98_carb-bd"/>
</dbReference>
<feature type="domain" description="Glycosyl hydrolase family 98 putative carbohydrate-binding module" evidence="7">
    <location>
        <begin position="485"/>
        <end position="632"/>
    </location>
</feature>
<dbReference type="SUPFAM" id="SSF49785">
    <property type="entry name" value="Galactose-binding domain-like"/>
    <property type="match status" value="1"/>
</dbReference>
<evidence type="ECO:0000256" key="5">
    <source>
        <dbReference type="RuleBase" id="RU361168"/>
    </source>
</evidence>
<dbReference type="Gene3D" id="3.20.20.70">
    <property type="entry name" value="Aldolase class I"/>
    <property type="match status" value="1"/>
</dbReference>
<dbReference type="Pfam" id="PF16499">
    <property type="entry name" value="Melibiase_2"/>
    <property type="match status" value="1"/>
</dbReference>
<dbReference type="SUPFAM" id="SSF51011">
    <property type="entry name" value="Glycosyl hydrolase domain"/>
    <property type="match status" value="1"/>
</dbReference>
<keyword evidence="9" id="KW-1185">Reference proteome</keyword>
<dbReference type="RefSeq" id="WP_343891826.1">
    <property type="nucleotide sequence ID" value="NZ_BAAAEH010000047.1"/>
</dbReference>
<feature type="signal peptide" evidence="6">
    <location>
        <begin position="1"/>
        <end position="24"/>
    </location>
</feature>
<dbReference type="PRINTS" id="PR00740">
    <property type="entry name" value="GLHYDRLASE27"/>
</dbReference>
<accession>A0ABU9Y090</accession>